<dbReference type="PANTHER" id="PTHR38462">
    <property type="entry name" value="EXONUCLEASE-LIKE PROTEIN"/>
    <property type="match status" value="1"/>
</dbReference>
<dbReference type="Pfam" id="PF13482">
    <property type="entry name" value="RNase_H_2"/>
    <property type="match status" value="1"/>
</dbReference>
<dbReference type="EMBL" id="JBBAXC010000006">
    <property type="protein sequence ID" value="MEI5907240.1"/>
    <property type="molecule type" value="Genomic_DNA"/>
</dbReference>
<feature type="region of interest" description="Disordered" evidence="1">
    <location>
        <begin position="1"/>
        <end position="22"/>
    </location>
</feature>
<reference evidence="3 4" key="1">
    <citation type="journal article" date="2018" name="J. Microbiol.">
        <title>Bacillus spongiae sp. nov., isolated from sponge of Jeju Island.</title>
        <authorList>
            <person name="Lee G.E."/>
            <person name="Im W.T."/>
            <person name="Park J.S."/>
        </authorList>
    </citation>
    <scope>NUCLEOTIDE SEQUENCE [LARGE SCALE GENOMIC DNA]</scope>
    <source>
        <strain evidence="3 4">135PIL107-10</strain>
    </source>
</reference>
<feature type="compositionally biased region" description="Basic residues" evidence="1">
    <location>
        <begin position="1"/>
        <end position="14"/>
    </location>
</feature>
<dbReference type="Gene3D" id="3.30.420.10">
    <property type="entry name" value="Ribonuclease H-like superfamily/Ribonuclease H"/>
    <property type="match status" value="1"/>
</dbReference>
<proteinExistence type="predicted"/>
<evidence type="ECO:0000256" key="1">
    <source>
        <dbReference type="SAM" id="MobiDB-lite"/>
    </source>
</evidence>
<keyword evidence="4" id="KW-1185">Reference proteome</keyword>
<comment type="caution">
    <text evidence="3">The sequence shown here is derived from an EMBL/GenBank/DDBJ whole genome shotgun (WGS) entry which is preliminary data.</text>
</comment>
<evidence type="ECO:0000313" key="4">
    <source>
        <dbReference type="Proteomes" id="UP001312865"/>
    </source>
</evidence>
<evidence type="ECO:0000259" key="2">
    <source>
        <dbReference type="Pfam" id="PF13482"/>
    </source>
</evidence>
<protein>
    <submittedName>
        <fullName evidence="3">Ribonuclease H-like domain-containing protein</fullName>
    </submittedName>
</protein>
<feature type="domain" description="YprB ribonuclease H-like" evidence="2">
    <location>
        <begin position="106"/>
        <end position="274"/>
    </location>
</feature>
<organism evidence="3 4">
    <name type="scientific">Bacillus spongiae</name>
    <dbReference type="NCBI Taxonomy" id="2683610"/>
    <lineage>
        <taxon>Bacteria</taxon>
        <taxon>Bacillati</taxon>
        <taxon>Bacillota</taxon>
        <taxon>Bacilli</taxon>
        <taxon>Bacillales</taxon>
        <taxon>Bacillaceae</taxon>
        <taxon>Bacillus</taxon>
    </lineage>
</organism>
<dbReference type="Gene3D" id="1.25.40.10">
    <property type="entry name" value="Tetratricopeptide repeat domain"/>
    <property type="match status" value="1"/>
</dbReference>
<gene>
    <name evidence="3" type="ORF">WAK64_09235</name>
</gene>
<evidence type="ECO:0000313" key="3">
    <source>
        <dbReference type="EMBL" id="MEI5907240.1"/>
    </source>
</evidence>
<dbReference type="InterPro" id="IPR036397">
    <property type="entry name" value="RNaseH_sf"/>
</dbReference>
<dbReference type="Proteomes" id="UP001312865">
    <property type="component" value="Unassembled WGS sequence"/>
</dbReference>
<accession>A0ABU8HD22</accession>
<sequence>MSLKNKLNRMKPHIQKKDGGKYKEKVIGETKERLAIPYWDDWKKENAQLYKIDQQFCIVKESTYPISYRHGRHAFQELKEVIEAWQSFNGHHPLSARGLDSDDLFFFDTETTGLGGGVGNVIFLLGYAQVQGDNIIVRQHVLPSPGNEIALYHSFLENIDYTTLVTYNGKAFDWPQVKTRHTLVRDHVPKLPSFGHFDLYHASRRMWKHKIESVKLQNVEREVLDFYRKEDVPGYLAPMIYYDFVEHKNPQGMIKVLKHNEEDILSLISLYITLSKQILQLDHGQTDYEKLQVGEWFHYLGEKNEAFSTFQELKGKKSEISLPAIHRLAYHLKRSGEYDKAKAYWEKVSKEGSGKLHYEALLELAKLYEHQYKDLHAAIRCCREMQHSPLRKEEQLEKRLARLKRKYEKKFPG</sequence>
<name>A0ABU8HD22_9BACI</name>
<dbReference type="PANTHER" id="PTHR38462:SF1">
    <property type="entry name" value="YPRB RIBONUCLEASE H-LIKE DOMAIN-CONTAINING PROTEIN"/>
    <property type="match status" value="1"/>
</dbReference>
<dbReference type="SUPFAM" id="SSF53098">
    <property type="entry name" value="Ribonuclease H-like"/>
    <property type="match status" value="1"/>
</dbReference>
<dbReference type="InterPro" id="IPR011990">
    <property type="entry name" value="TPR-like_helical_dom_sf"/>
</dbReference>
<dbReference type="InterPro" id="IPR038720">
    <property type="entry name" value="YprB_RNase_H-like_dom"/>
</dbReference>
<dbReference type="SUPFAM" id="SSF48452">
    <property type="entry name" value="TPR-like"/>
    <property type="match status" value="1"/>
</dbReference>
<dbReference type="InterPro" id="IPR012337">
    <property type="entry name" value="RNaseH-like_sf"/>
</dbReference>